<evidence type="ECO:0000313" key="2">
    <source>
        <dbReference type="EMBL" id="MEJ6401187.1"/>
    </source>
</evidence>
<organism evidence="2 3">
    <name type="scientific">Nicoliella lavandulae</name>
    <dbReference type="NCBI Taxonomy" id="3082954"/>
    <lineage>
        <taxon>Bacteria</taxon>
        <taxon>Bacillati</taxon>
        <taxon>Bacillota</taxon>
        <taxon>Bacilli</taxon>
        <taxon>Lactobacillales</taxon>
        <taxon>Lactobacillaceae</taxon>
        <taxon>Nicoliella</taxon>
    </lineage>
</organism>
<reference evidence="2 3" key="1">
    <citation type="submission" date="2023-10" db="EMBL/GenBank/DDBJ databases">
        <title>Nicoliella lavandulae sp. nov. isolated from Lavandula angustifolia flowers.</title>
        <authorList>
            <person name="Alcantara C."/>
            <person name="Zuniga M."/>
            <person name="Landete J.M."/>
            <person name="Monedero V."/>
        </authorList>
    </citation>
    <scope>NUCLEOTIDE SEQUENCE [LARGE SCALE GENOMIC DNA]</scope>
    <source>
        <strain evidence="2 3">Es01</strain>
    </source>
</reference>
<feature type="domain" description="Peptidase C39-like" evidence="1">
    <location>
        <begin position="37"/>
        <end position="188"/>
    </location>
</feature>
<dbReference type="RefSeq" id="WP_339961027.1">
    <property type="nucleotide sequence ID" value="NZ_JAWMWH010000003.1"/>
</dbReference>
<name>A0ABU8SPK8_9LACO</name>
<dbReference type="PANTHER" id="PTHR37806:SF1">
    <property type="entry name" value="PEPTIDASE C39-LIKE DOMAIN-CONTAINING PROTEIN"/>
    <property type="match status" value="1"/>
</dbReference>
<comment type="caution">
    <text evidence="2">The sequence shown here is derived from an EMBL/GenBank/DDBJ whole genome shotgun (WGS) entry which is preliminary data.</text>
</comment>
<evidence type="ECO:0000259" key="1">
    <source>
        <dbReference type="Pfam" id="PF13529"/>
    </source>
</evidence>
<protein>
    <submittedName>
        <fullName evidence="2">C39 family peptidase</fullName>
    </submittedName>
</protein>
<dbReference type="InterPro" id="IPR039564">
    <property type="entry name" value="Peptidase_C39-like"/>
</dbReference>
<dbReference type="Pfam" id="PF13529">
    <property type="entry name" value="Peptidase_C39_2"/>
    <property type="match status" value="1"/>
</dbReference>
<gene>
    <name evidence="2" type="ORF">R4146_08560</name>
</gene>
<dbReference type="Proteomes" id="UP001370590">
    <property type="component" value="Unassembled WGS sequence"/>
</dbReference>
<keyword evidence="3" id="KW-1185">Reference proteome</keyword>
<dbReference type="Gene3D" id="3.90.70.10">
    <property type="entry name" value="Cysteine proteinases"/>
    <property type="match status" value="1"/>
</dbReference>
<evidence type="ECO:0000313" key="3">
    <source>
        <dbReference type="Proteomes" id="UP001370590"/>
    </source>
</evidence>
<dbReference type="EMBL" id="JAWMWH010000003">
    <property type="protein sequence ID" value="MEJ6401187.1"/>
    <property type="molecule type" value="Genomic_DNA"/>
</dbReference>
<sequence length="213" mass="23440">MFAIFAASQTIISESSDSIPGTYATRPSEQNAGAIELDAPFISQKAIQAWNGCEAASLLEGLHEKGILLNTDLKTFLTEMPISADNNPNDGYAGSPYIKNQTNAFQSIFPAALAKWGNRYHQVKDISGATPDQLKQQVKAGNPVVTYIVSHYGTPQYQKYSWGTGINNSHVVLLDGYERGYYHVADPNHGKYWVKAALFEKAYNYQKNAVAIQ</sequence>
<dbReference type="PANTHER" id="PTHR37806">
    <property type="entry name" value="LMO0724 PROTEIN"/>
    <property type="match status" value="1"/>
</dbReference>
<accession>A0ABU8SPK8</accession>
<proteinExistence type="predicted"/>